<evidence type="ECO:0000313" key="2">
    <source>
        <dbReference type="EMBL" id="MXO58440.1"/>
    </source>
</evidence>
<dbReference type="Gene3D" id="1.10.10.10">
    <property type="entry name" value="Winged helix-like DNA-binding domain superfamily/Winged helix DNA-binding domain"/>
    <property type="match status" value="1"/>
</dbReference>
<name>A0A6I4SU20_9SPHN</name>
<gene>
    <name evidence="2" type="ORF">GRI89_02615</name>
</gene>
<organism evidence="2 3">
    <name type="scientific">Croceibacterium salegens</name>
    <dbReference type="NCBI Taxonomy" id="1737568"/>
    <lineage>
        <taxon>Bacteria</taxon>
        <taxon>Pseudomonadati</taxon>
        <taxon>Pseudomonadota</taxon>
        <taxon>Alphaproteobacteria</taxon>
        <taxon>Sphingomonadales</taxon>
        <taxon>Erythrobacteraceae</taxon>
        <taxon>Croceibacterium</taxon>
    </lineage>
</organism>
<protein>
    <submittedName>
        <fullName evidence="2">MarR family transcriptional regulator</fullName>
    </submittedName>
</protein>
<dbReference type="InterPro" id="IPR039422">
    <property type="entry name" value="MarR/SlyA-like"/>
</dbReference>
<reference evidence="2 3" key="1">
    <citation type="submission" date="2019-12" db="EMBL/GenBank/DDBJ databases">
        <title>Genomic-based taxomic classification of the family Erythrobacteraceae.</title>
        <authorList>
            <person name="Xu L."/>
        </authorList>
    </citation>
    <scope>NUCLEOTIDE SEQUENCE [LARGE SCALE GENOMIC DNA]</scope>
    <source>
        <strain evidence="2 3">MCCC 1K01500</strain>
    </source>
</reference>
<dbReference type="PANTHER" id="PTHR33164">
    <property type="entry name" value="TRANSCRIPTIONAL REGULATOR, MARR FAMILY"/>
    <property type="match status" value="1"/>
</dbReference>
<dbReference type="GO" id="GO:0006950">
    <property type="term" value="P:response to stress"/>
    <property type="evidence" value="ECO:0007669"/>
    <property type="project" value="TreeGrafter"/>
</dbReference>
<dbReference type="Proteomes" id="UP000433652">
    <property type="component" value="Unassembled WGS sequence"/>
</dbReference>
<dbReference type="PROSITE" id="PS50995">
    <property type="entry name" value="HTH_MARR_2"/>
    <property type="match status" value="1"/>
</dbReference>
<keyword evidence="3" id="KW-1185">Reference proteome</keyword>
<dbReference type="InterPro" id="IPR036390">
    <property type="entry name" value="WH_DNA-bd_sf"/>
</dbReference>
<comment type="caution">
    <text evidence="2">The sequence shown here is derived from an EMBL/GenBank/DDBJ whole genome shotgun (WGS) entry which is preliminary data.</text>
</comment>
<dbReference type="EMBL" id="WTYM01000025">
    <property type="protein sequence ID" value="MXO58440.1"/>
    <property type="molecule type" value="Genomic_DNA"/>
</dbReference>
<dbReference type="Pfam" id="PF12802">
    <property type="entry name" value="MarR_2"/>
    <property type="match status" value="1"/>
</dbReference>
<dbReference type="RefSeq" id="WP_159791916.1">
    <property type="nucleotide sequence ID" value="NZ_WTYM01000025.1"/>
</dbReference>
<dbReference type="InterPro" id="IPR036388">
    <property type="entry name" value="WH-like_DNA-bd_sf"/>
</dbReference>
<dbReference type="InterPro" id="IPR000835">
    <property type="entry name" value="HTH_MarR-typ"/>
</dbReference>
<dbReference type="AlphaFoldDB" id="A0A6I4SU20"/>
<dbReference type="PANTHER" id="PTHR33164:SF103">
    <property type="entry name" value="REGULATORY PROTEIN MARR"/>
    <property type="match status" value="1"/>
</dbReference>
<evidence type="ECO:0000313" key="3">
    <source>
        <dbReference type="Proteomes" id="UP000433652"/>
    </source>
</evidence>
<proteinExistence type="predicted"/>
<feature type="domain" description="HTH marR-type" evidence="1">
    <location>
        <begin position="22"/>
        <end position="157"/>
    </location>
</feature>
<dbReference type="GO" id="GO:0003700">
    <property type="term" value="F:DNA-binding transcription factor activity"/>
    <property type="evidence" value="ECO:0007669"/>
    <property type="project" value="InterPro"/>
</dbReference>
<accession>A0A6I4SU20</accession>
<dbReference type="PRINTS" id="PR00598">
    <property type="entry name" value="HTHMARR"/>
</dbReference>
<dbReference type="OrthoDB" id="582199at2"/>
<sequence>MADAAAARGALPPDEFDEGMLADHIGFRVHIARRAIQRAMREFDDGAQLKALPSGSISILELVARNPGLAPQDLAQVLFLDRPKVTLLIRHLSDAGLIDRRVSPEDGRKAELRVTEAGMARLEASRTLSALQEQKIAQGLSAAERAQLARLLRKLQETLR</sequence>
<dbReference type="SUPFAM" id="SSF46785">
    <property type="entry name" value="Winged helix' DNA-binding domain"/>
    <property type="match status" value="1"/>
</dbReference>
<evidence type="ECO:0000259" key="1">
    <source>
        <dbReference type="PROSITE" id="PS50995"/>
    </source>
</evidence>
<dbReference type="SMART" id="SM00347">
    <property type="entry name" value="HTH_MARR"/>
    <property type="match status" value="1"/>
</dbReference>